<proteinExistence type="inferred from homology"/>
<protein>
    <submittedName>
        <fullName evidence="5">Pectate lyase P59</fullName>
    </submittedName>
</protein>
<dbReference type="Pfam" id="PF04431">
    <property type="entry name" value="Pec_lyase_N"/>
    <property type="match status" value="1"/>
</dbReference>
<comment type="similarity">
    <text evidence="1">Belongs to the polysaccharide lyase 1 family.</text>
</comment>
<dbReference type="PANTHER" id="PTHR31683">
    <property type="entry name" value="PECTATE LYASE 18-RELATED"/>
    <property type="match status" value="1"/>
</dbReference>
<dbReference type="AlphaFoldDB" id="A0A6A2YU64"/>
<dbReference type="PANTHER" id="PTHR31683:SF208">
    <property type="entry name" value="PECTATE LYASE"/>
    <property type="match status" value="1"/>
</dbReference>
<dbReference type="SUPFAM" id="SSF51126">
    <property type="entry name" value="Pectin lyase-like"/>
    <property type="match status" value="1"/>
</dbReference>
<reference evidence="5" key="1">
    <citation type="submission" date="2019-09" db="EMBL/GenBank/DDBJ databases">
        <title>Draft genome information of white flower Hibiscus syriacus.</title>
        <authorList>
            <person name="Kim Y.-M."/>
        </authorList>
    </citation>
    <scope>NUCLEOTIDE SEQUENCE [LARGE SCALE GENOMIC DNA]</scope>
    <source>
        <strain evidence="5">YM2019G1</strain>
    </source>
</reference>
<gene>
    <name evidence="5" type="ORF">F3Y22_tig00111221pilonHSYRG00030</name>
</gene>
<dbReference type="InterPro" id="IPR012334">
    <property type="entry name" value="Pectin_lyas_fold"/>
</dbReference>
<accession>A0A6A2YU64</accession>
<organism evidence="5 6">
    <name type="scientific">Hibiscus syriacus</name>
    <name type="common">Rose of Sharon</name>
    <dbReference type="NCBI Taxonomy" id="106335"/>
    <lineage>
        <taxon>Eukaryota</taxon>
        <taxon>Viridiplantae</taxon>
        <taxon>Streptophyta</taxon>
        <taxon>Embryophyta</taxon>
        <taxon>Tracheophyta</taxon>
        <taxon>Spermatophyta</taxon>
        <taxon>Magnoliopsida</taxon>
        <taxon>eudicotyledons</taxon>
        <taxon>Gunneridae</taxon>
        <taxon>Pentapetalae</taxon>
        <taxon>rosids</taxon>
        <taxon>malvids</taxon>
        <taxon>Malvales</taxon>
        <taxon>Malvaceae</taxon>
        <taxon>Malvoideae</taxon>
        <taxon>Hibiscus</taxon>
    </lineage>
</organism>
<keyword evidence="6" id="KW-1185">Reference proteome</keyword>
<dbReference type="Gene3D" id="2.160.20.10">
    <property type="entry name" value="Single-stranded right-handed beta-helix, Pectin lyase-like"/>
    <property type="match status" value="1"/>
</dbReference>
<keyword evidence="2" id="KW-0732">Signal</keyword>
<evidence type="ECO:0000256" key="1">
    <source>
        <dbReference type="ARBA" id="ARBA00010980"/>
    </source>
</evidence>
<keyword evidence="5" id="KW-0456">Lyase</keyword>
<comment type="caution">
    <text evidence="5">The sequence shown here is derived from an EMBL/GenBank/DDBJ whole genome shotgun (WGS) entry which is preliminary data.</text>
</comment>
<evidence type="ECO:0000313" key="6">
    <source>
        <dbReference type="Proteomes" id="UP000436088"/>
    </source>
</evidence>
<dbReference type="Proteomes" id="UP000436088">
    <property type="component" value="Unassembled WGS sequence"/>
</dbReference>
<dbReference type="EMBL" id="VEPZ02001274">
    <property type="protein sequence ID" value="KAE8682984.1"/>
    <property type="molecule type" value="Genomic_DNA"/>
</dbReference>
<evidence type="ECO:0000313" key="5">
    <source>
        <dbReference type="EMBL" id="KAE8682984.1"/>
    </source>
</evidence>
<dbReference type="GO" id="GO:0030570">
    <property type="term" value="F:pectate lyase activity"/>
    <property type="evidence" value="ECO:0007669"/>
    <property type="project" value="InterPro"/>
</dbReference>
<evidence type="ECO:0000256" key="3">
    <source>
        <dbReference type="ARBA" id="ARBA00023180"/>
    </source>
</evidence>
<dbReference type="PRINTS" id="PR00807">
    <property type="entry name" value="AMBALLERGEN"/>
</dbReference>
<evidence type="ECO:0000259" key="4">
    <source>
        <dbReference type="Pfam" id="PF04431"/>
    </source>
</evidence>
<evidence type="ECO:0000256" key="2">
    <source>
        <dbReference type="ARBA" id="ARBA00022729"/>
    </source>
</evidence>
<dbReference type="InterPro" id="IPR007524">
    <property type="entry name" value="Pec_lyase_N"/>
</dbReference>
<feature type="domain" description="Pectate lyase N-terminal" evidence="4">
    <location>
        <begin position="2"/>
        <end position="40"/>
    </location>
</feature>
<dbReference type="InterPro" id="IPR045032">
    <property type="entry name" value="PEL"/>
</dbReference>
<name>A0A6A2YU64_HIBSY</name>
<dbReference type="InterPro" id="IPR011050">
    <property type="entry name" value="Pectin_lyase_fold/virulence"/>
</dbReference>
<keyword evidence="3" id="KW-0325">Glycoprotein</keyword>
<sequence length="219" mass="24542">MQAKQNLDKAYHPHPEEVTNHYNEHAARILMELNSTRRDLRGQKKHGPCEATNPIDQCWRCDPNWEKNRKRLADCVLGFALGTTGGKDGEFYVVTDESDDVLDPKPGTLRHAVIQIRPLWITFSHSMVVKLKEELIMTNNKTIDGRGANVHIAFGAGLTIQYVRNIIVHNIHIHDIVSTHGGMIKDSENHLGLRTESDGDGISIFGATTFGSTSFHVQL</sequence>
<dbReference type="InterPro" id="IPR018082">
    <property type="entry name" value="AmbAllergen"/>
</dbReference>